<dbReference type="InterPro" id="IPR013430">
    <property type="entry name" value="Toxin_antidote_HigA"/>
</dbReference>
<dbReference type="RefSeq" id="WP_075857182.1">
    <property type="nucleotide sequence ID" value="NZ_FMAC01000025.1"/>
</dbReference>
<dbReference type="OrthoDB" id="3174593at2"/>
<evidence type="ECO:0000313" key="2">
    <source>
        <dbReference type="EMBL" id="SCB40542.1"/>
    </source>
</evidence>
<dbReference type="GO" id="GO:0003677">
    <property type="term" value="F:DNA binding"/>
    <property type="evidence" value="ECO:0007669"/>
    <property type="project" value="UniProtKB-KW"/>
</dbReference>
<gene>
    <name evidence="2" type="ORF">GA0061100_12531</name>
</gene>
<protein>
    <submittedName>
        <fullName evidence="2">Addiction module antidote protein, HigA family</fullName>
    </submittedName>
</protein>
<dbReference type="STRING" id="52131.GA0061100_12531"/>
<dbReference type="SUPFAM" id="SSF47413">
    <property type="entry name" value="lambda repressor-like DNA-binding domains"/>
    <property type="match status" value="1"/>
</dbReference>
<dbReference type="Proteomes" id="UP000186228">
    <property type="component" value="Unassembled WGS sequence"/>
</dbReference>
<sequence length="100" mass="11335">MTSDSPRPIHPGEILKEDFLPEYGLTPGSLAKALLIPRDRMEKIVRGQRDITADTALRLGRYFGTTAQFWINLQSNYDLLVADQRFHDDIEQIAPHKTAA</sequence>
<dbReference type="EMBL" id="FMAC01000025">
    <property type="protein sequence ID" value="SCB40542.1"/>
    <property type="molecule type" value="Genomic_DNA"/>
</dbReference>
<dbReference type="NCBIfam" id="TIGR02607">
    <property type="entry name" value="antidote_HigA"/>
    <property type="match status" value="1"/>
</dbReference>
<organism evidence="2 3">
    <name type="scientific">Rhizobium hainanense</name>
    <dbReference type="NCBI Taxonomy" id="52131"/>
    <lineage>
        <taxon>Bacteria</taxon>
        <taxon>Pseudomonadati</taxon>
        <taxon>Pseudomonadota</taxon>
        <taxon>Alphaproteobacteria</taxon>
        <taxon>Hyphomicrobiales</taxon>
        <taxon>Rhizobiaceae</taxon>
        <taxon>Rhizobium/Agrobacterium group</taxon>
        <taxon>Rhizobium</taxon>
    </lineage>
</organism>
<name>A0A1C3WKE2_9HYPH</name>
<accession>A0A1C3WKE2</accession>
<evidence type="ECO:0000256" key="1">
    <source>
        <dbReference type="ARBA" id="ARBA00023125"/>
    </source>
</evidence>
<keyword evidence="1" id="KW-0238">DNA-binding</keyword>
<keyword evidence="3" id="KW-1185">Reference proteome</keyword>
<dbReference type="PANTHER" id="PTHR36924">
    <property type="entry name" value="ANTITOXIN HIGA-1"/>
    <property type="match status" value="1"/>
</dbReference>
<reference evidence="3" key="1">
    <citation type="submission" date="2016-08" db="EMBL/GenBank/DDBJ databases">
        <authorList>
            <person name="Varghese N."/>
            <person name="Submissions Spin"/>
        </authorList>
    </citation>
    <scope>NUCLEOTIDE SEQUENCE [LARGE SCALE GENOMIC DNA]</scope>
    <source>
        <strain evidence="3">CCBAU 57015</strain>
    </source>
</reference>
<dbReference type="PANTHER" id="PTHR36924:SF1">
    <property type="entry name" value="ANTITOXIN HIGA-1"/>
    <property type="match status" value="1"/>
</dbReference>
<evidence type="ECO:0000313" key="3">
    <source>
        <dbReference type="Proteomes" id="UP000186228"/>
    </source>
</evidence>
<dbReference type="InterPro" id="IPR010982">
    <property type="entry name" value="Lambda_DNA-bd_dom_sf"/>
</dbReference>
<proteinExistence type="predicted"/>
<dbReference type="AlphaFoldDB" id="A0A1C3WKE2"/>
<dbReference type="Gene3D" id="1.10.260.40">
    <property type="entry name" value="lambda repressor-like DNA-binding domains"/>
    <property type="match status" value="1"/>
</dbReference>
<dbReference type="CDD" id="cd00093">
    <property type="entry name" value="HTH_XRE"/>
    <property type="match status" value="1"/>
</dbReference>
<dbReference type="InterPro" id="IPR001387">
    <property type="entry name" value="Cro/C1-type_HTH"/>
</dbReference>